<keyword evidence="3" id="KW-1185">Reference proteome</keyword>
<reference evidence="2 3" key="1">
    <citation type="submission" date="2018-05" db="EMBL/GenBank/DDBJ databases">
        <title>Spiribacter halobius sp. nov., a moderately halophilic bacterium isolated from marine solar saltern.</title>
        <authorList>
            <person name="Zheng W.-S."/>
            <person name="Lu D.-C."/>
            <person name="Du Z.-J."/>
        </authorList>
    </citation>
    <scope>NUCLEOTIDE SEQUENCE [LARGE SCALE GENOMIC DNA]</scope>
    <source>
        <strain evidence="2 3">E85</strain>
    </source>
</reference>
<dbReference type="InterPro" id="IPR012349">
    <property type="entry name" value="Split_barrel_FMN-bd"/>
</dbReference>
<comment type="caution">
    <text evidence="2">The sequence shown here is derived from an EMBL/GenBank/DDBJ whole genome shotgun (WGS) entry which is preliminary data.</text>
</comment>
<dbReference type="InterPro" id="IPR011576">
    <property type="entry name" value="Pyridox_Oxase_N"/>
</dbReference>
<evidence type="ECO:0000313" key="2">
    <source>
        <dbReference type="EMBL" id="PWG63525.1"/>
    </source>
</evidence>
<dbReference type="Gene3D" id="2.30.110.10">
    <property type="entry name" value="Electron Transport, Fmn-binding Protein, Chain A"/>
    <property type="match status" value="1"/>
</dbReference>
<accession>A0A2U2N2R0</accession>
<organism evidence="2 3">
    <name type="scientific">Sediminicurvatus halobius</name>
    <dbReference type="NCBI Taxonomy" id="2182432"/>
    <lineage>
        <taxon>Bacteria</taxon>
        <taxon>Pseudomonadati</taxon>
        <taxon>Pseudomonadota</taxon>
        <taxon>Gammaproteobacteria</taxon>
        <taxon>Chromatiales</taxon>
        <taxon>Ectothiorhodospiraceae</taxon>
        <taxon>Sediminicurvatus</taxon>
    </lineage>
</organism>
<dbReference type="Proteomes" id="UP000245474">
    <property type="component" value="Unassembled WGS sequence"/>
</dbReference>
<feature type="domain" description="Pyridoxamine 5'-phosphate oxidase N-terminal" evidence="1">
    <location>
        <begin position="170"/>
        <end position="263"/>
    </location>
</feature>
<dbReference type="OrthoDB" id="9796486at2"/>
<protein>
    <submittedName>
        <fullName evidence="2">Pyridoxamine 5'-phosphate oxidase</fullName>
    </submittedName>
</protein>
<dbReference type="AlphaFoldDB" id="A0A2U2N2R0"/>
<dbReference type="PANTHER" id="PTHR42815:SF2">
    <property type="entry name" value="FAD-BINDING, PUTATIVE (AFU_ORTHOLOGUE AFUA_6G07600)-RELATED"/>
    <property type="match status" value="1"/>
</dbReference>
<evidence type="ECO:0000259" key="1">
    <source>
        <dbReference type="Pfam" id="PF01243"/>
    </source>
</evidence>
<dbReference type="PANTHER" id="PTHR42815">
    <property type="entry name" value="FAD-BINDING, PUTATIVE (AFU_ORTHOLOGUE AFUA_6G07600)-RELATED"/>
    <property type="match status" value="1"/>
</dbReference>
<dbReference type="EMBL" id="QFFI01000010">
    <property type="protein sequence ID" value="PWG63525.1"/>
    <property type="molecule type" value="Genomic_DNA"/>
</dbReference>
<proteinExistence type="predicted"/>
<dbReference type="Pfam" id="PF01243">
    <property type="entry name" value="PNPOx_N"/>
    <property type="match status" value="1"/>
</dbReference>
<sequence length="304" mass="32933">MTDPYHAGERAVQEAAGERDAALANGRNMNPRIPAAAHGFVAQQQFVLLGGADREGRLWAALIAGAQGFAQVAVAGETLSLQLSDPGAVLPAVEPLRALQAGDHLGVLFIELATRRRLRVNGRVRSVGAGELVLTTDQAYALCPKYIQRRRLEERPAGGVAADVREGERMDGEIRAWIEAADTFFVASAHPDGPADVSHRGGRSGFVEVAEGRLRIPDYPGNSMFNTLGNFTLRPEAGLAFIDFEGNRQLQLTGSVELALDQGDRDGRTGGTGRWWSFRPEAWRIAPLNRAFVWELIDSSPFNP</sequence>
<evidence type="ECO:0000313" key="3">
    <source>
        <dbReference type="Proteomes" id="UP000245474"/>
    </source>
</evidence>
<gene>
    <name evidence="2" type="ORF">DEM34_08150</name>
</gene>
<dbReference type="SUPFAM" id="SSF50475">
    <property type="entry name" value="FMN-binding split barrel"/>
    <property type="match status" value="1"/>
</dbReference>
<name>A0A2U2N2R0_9GAMM</name>
<dbReference type="RefSeq" id="WP_109678084.1">
    <property type="nucleotide sequence ID" value="NZ_CP086615.1"/>
</dbReference>